<evidence type="ECO:0000313" key="1">
    <source>
        <dbReference type="EMBL" id="OQM49727.1"/>
    </source>
</evidence>
<comment type="caution">
    <text evidence="1">The sequence shown here is derived from an EMBL/GenBank/DDBJ whole genome shotgun (WGS) entry which is preliminary data.</text>
</comment>
<sequence length="74" mass="8661">MILASYILMQVTGFRLRKRSDIFGSIGLLARNRREGKTGCFDCWIEDILNSSNRSVTPLRKYCQCSILWKRKVF</sequence>
<proteinExistence type="predicted"/>
<dbReference type="Proteomes" id="UP000192666">
    <property type="component" value="Unassembled WGS sequence"/>
</dbReference>
<dbReference type="EMBL" id="NAQA01000006">
    <property type="protein sequence ID" value="OQM49727.1"/>
    <property type="molecule type" value="Genomic_DNA"/>
</dbReference>
<protein>
    <submittedName>
        <fullName evidence="1">Uncharacterized protein</fullName>
    </submittedName>
</protein>
<gene>
    <name evidence="1" type="ORF">B5782_1476</name>
</gene>
<dbReference type="AlphaFoldDB" id="A0A1V8PMA8"/>
<name>A0A1V8PMA8_9BIFI</name>
<evidence type="ECO:0000313" key="2">
    <source>
        <dbReference type="Proteomes" id="UP000192666"/>
    </source>
</evidence>
<accession>A0A1V8PMA8</accession>
<reference evidence="1 2" key="1">
    <citation type="submission" date="2017-03" db="EMBL/GenBank/DDBJ databases">
        <title>Maternal inheritance of bifidobacteria.</title>
        <authorList>
            <person name="Lugli G.A."/>
            <person name="Duranti S."/>
            <person name="Milani C."/>
            <person name="Mancabelli L."/>
        </authorList>
    </citation>
    <scope>NUCLEOTIDE SEQUENCE [LARGE SCALE GENOMIC DNA]</scope>
    <source>
        <strain evidence="1 2">1899B</strain>
    </source>
</reference>
<organism evidence="1 2">
    <name type="scientific">Bifidobacterium catenulatum</name>
    <dbReference type="NCBI Taxonomy" id="1686"/>
    <lineage>
        <taxon>Bacteria</taxon>
        <taxon>Bacillati</taxon>
        <taxon>Actinomycetota</taxon>
        <taxon>Actinomycetes</taxon>
        <taxon>Bifidobacteriales</taxon>
        <taxon>Bifidobacteriaceae</taxon>
        <taxon>Bifidobacterium</taxon>
    </lineage>
</organism>